<sequence length="329" mass="38042">MKDKHWSATQERGSTFGIQLLVWLYRVFGQWLFRLVLIPVIGYFTLTGNKAKQASYDYLRRVNAYTHNPAKVRWYHVYKHFYQFGIAAVDKIRAWLDDIKLSDVTIHHPQVFQQLRDSSPKQGALFIGSHLGNLELCRAIGENDTDIKINALVFTKHALKFQSALEKFNPNAQLNLIQVDSLGAETAIELKDKVDNGEIVIIVGDRTSVTQYGRVSYAEFLGQPAPFSQGPFILANVLDCPTYLIFCLKQSRGYHIYLEHFADSLKLSRTERAQQLQSIIQRYASRLEYYCLKAPYQWFNFFKFWQKDDKAHITRAAINKNEKQSSDNS</sequence>
<feature type="transmembrane region" description="Helical" evidence="7">
    <location>
        <begin position="20"/>
        <end position="46"/>
    </location>
</feature>
<protein>
    <submittedName>
        <fullName evidence="8">Glycosyl transferase</fullName>
    </submittedName>
</protein>
<evidence type="ECO:0000313" key="8">
    <source>
        <dbReference type="EMBL" id="AKE53143.1"/>
    </source>
</evidence>
<evidence type="ECO:0000256" key="5">
    <source>
        <dbReference type="ARBA" id="ARBA00023136"/>
    </source>
</evidence>
<dbReference type="STRING" id="914150.TQ33_2219"/>
<dbReference type="KEGG" id="kge:TQ33_2219"/>
<keyword evidence="9" id="KW-1185">Reference proteome</keyword>
<dbReference type="RefSeq" id="WP_046562122.1">
    <property type="nucleotide sequence ID" value="NZ_CP010975.1"/>
</dbReference>
<reference evidence="8 9" key="1">
    <citation type="submission" date="2015-02" db="EMBL/GenBank/DDBJ databases">
        <title>Complete genome sequence of Kangiella geojedonensis strain YCS-5T.</title>
        <authorList>
            <person name="Kim K.M."/>
        </authorList>
    </citation>
    <scope>NUCLEOTIDE SEQUENCE [LARGE SCALE GENOMIC DNA]</scope>
    <source>
        <strain evidence="8 9">YCS-5</strain>
    </source>
</reference>
<proteinExistence type="predicted"/>
<dbReference type="InterPro" id="IPR014548">
    <property type="entry name" value="Ac_Trasf"/>
</dbReference>
<comment type="subcellular location">
    <subcellularLocation>
        <location evidence="1">Cell inner membrane</location>
    </subcellularLocation>
</comment>
<evidence type="ECO:0000256" key="4">
    <source>
        <dbReference type="ARBA" id="ARBA00022679"/>
    </source>
</evidence>
<dbReference type="HOGENOM" id="CLU_049421_2_1_6"/>
<dbReference type="GO" id="GO:0009247">
    <property type="term" value="P:glycolipid biosynthetic process"/>
    <property type="evidence" value="ECO:0007669"/>
    <property type="project" value="UniProtKB-ARBA"/>
</dbReference>
<evidence type="ECO:0000256" key="2">
    <source>
        <dbReference type="ARBA" id="ARBA00022475"/>
    </source>
</evidence>
<keyword evidence="7" id="KW-0812">Transmembrane</keyword>
<dbReference type="GO" id="GO:0005886">
    <property type="term" value="C:plasma membrane"/>
    <property type="evidence" value="ECO:0007669"/>
    <property type="project" value="UniProtKB-SubCell"/>
</dbReference>
<evidence type="ECO:0000313" key="9">
    <source>
        <dbReference type="Proteomes" id="UP000034071"/>
    </source>
</evidence>
<dbReference type="AlphaFoldDB" id="A0A0F6RDB2"/>
<dbReference type="PIRSF" id="PIRSF028561">
    <property type="entry name" value="Ac_Trasf"/>
    <property type="match status" value="1"/>
</dbReference>
<keyword evidence="2" id="KW-1003">Cell membrane</keyword>
<evidence type="ECO:0000256" key="3">
    <source>
        <dbReference type="ARBA" id="ARBA00022519"/>
    </source>
</evidence>
<dbReference type="InterPro" id="IPR004960">
    <property type="entry name" value="LipA_acyltrans"/>
</dbReference>
<dbReference type="Proteomes" id="UP000034071">
    <property type="component" value="Chromosome"/>
</dbReference>
<evidence type="ECO:0000256" key="7">
    <source>
        <dbReference type="SAM" id="Phobius"/>
    </source>
</evidence>
<dbReference type="PATRIC" id="fig|914150.5.peg.2248"/>
<keyword evidence="4 8" id="KW-0808">Transferase</keyword>
<evidence type="ECO:0000256" key="6">
    <source>
        <dbReference type="ARBA" id="ARBA00023315"/>
    </source>
</evidence>
<evidence type="ECO:0000256" key="1">
    <source>
        <dbReference type="ARBA" id="ARBA00004533"/>
    </source>
</evidence>
<keyword evidence="5 7" id="KW-0472">Membrane</keyword>
<gene>
    <name evidence="8" type="ORF">TQ33_2219</name>
</gene>
<keyword evidence="7" id="KW-1133">Transmembrane helix</keyword>
<dbReference type="PANTHER" id="PTHR30606">
    <property type="entry name" value="LIPID A BIOSYNTHESIS LAUROYL ACYLTRANSFERASE"/>
    <property type="match status" value="1"/>
</dbReference>
<dbReference type="CDD" id="cd07984">
    <property type="entry name" value="LPLAT_LABLAT-like"/>
    <property type="match status" value="1"/>
</dbReference>
<name>A0A0F6RDB2_9GAMM</name>
<dbReference type="PANTHER" id="PTHR30606:SF9">
    <property type="entry name" value="LIPID A BIOSYNTHESIS LAUROYLTRANSFERASE"/>
    <property type="match status" value="1"/>
</dbReference>
<keyword evidence="6" id="KW-0012">Acyltransferase</keyword>
<dbReference type="EMBL" id="CP010975">
    <property type="protein sequence ID" value="AKE53143.1"/>
    <property type="molecule type" value="Genomic_DNA"/>
</dbReference>
<keyword evidence="3" id="KW-0997">Cell inner membrane</keyword>
<accession>A0A0F6RDB2</accession>
<dbReference type="GO" id="GO:0016746">
    <property type="term" value="F:acyltransferase activity"/>
    <property type="evidence" value="ECO:0007669"/>
    <property type="project" value="UniProtKB-KW"/>
</dbReference>
<organism evidence="8 9">
    <name type="scientific">Kangiella geojedonensis</name>
    <dbReference type="NCBI Taxonomy" id="914150"/>
    <lineage>
        <taxon>Bacteria</taxon>
        <taxon>Pseudomonadati</taxon>
        <taxon>Pseudomonadota</taxon>
        <taxon>Gammaproteobacteria</taxon>
        <taxon>Kangiellales</taxon>
        <taxon>Kangiellaceae</taxon>
        <taxon>Kangiella</taxon>
    </lineage>
</organism>